<sequence>MVQVGSLSRRDSVTTTSAADLTVEAASISTASQPPDEDKENQAPGTAGNQEEFGRANTQGSVSKSAVRKRGPQKSWTRTRSGADNSPSVAASRTLISKAQPYSSMPSRTPRRPFASITQTLNSVDPPNLDRYASLPDLRDSSVGSCYSVSSGCASSISSDGRVSRSASSAGHLSPASTTGCGSSSVSSPAGETVSSCYSRSSSIGSGPNLAGIGAGFGLNASMPMQPSPLRNSALGNAGTARGKSGNTGNRLGNVEIDGHGASAGDALRNSAGTANVSAHGGMRSGELAGLGFEDLRLRCEDGCIRMR</sequence>
<feature type="region of interest" description="Disordered" evidence="1">
    <location>
        <begin position="1"/>
        <end position="112"/>
    </location>
</feature>
<feature type="compositionally biased region" description="Polar residues" evidence="1">
    <location>
        <begin position="74"/>
        <end position="107"/>
    </location>
</feature>
<evidence type="ECO:0000256" key="1">
    <source>
        <dbReference type="SAM" id="MobiDB-lite"/>
    </source>
</evidence>
<feature type="region of interest" description="Disordered" evidence="1">
    <location>
        <begin position="158"/>
        <end position="187"/>
    </location>
</feature>
<dbReference type="AlphaFoldDB" id="A0A5C3MLE1"/>
<dbReference type="EMBL" id="ML213538">
    <property type="protein sequence ID" value="TFK45697.1"/>
    <property type="molecule type" value="Genomic_DNA"/>
</dbReference>
<name>A0A5C3MLE1_9AGAM</name>
<dbReference type="Proteomes" id="UP000305948">
    <property type="component" value="Unassembled WGS sequence"/>
</dbReference>
<reference evidence="2 3" key="1">
    <citation type="journal article" date="2019" name="Nat. Ecol. Evol.">
        <title>Megaphylogeny resolves global patterns of mushroom evolution.</title>
        <authorList>
            <person name="Varga T."/>
            <person name="Krizsan K."/>
            <person name="Foldi C."/>
            <person name="Dima B."/>
            <person name="Sanchez-Garcia M."/>
            <person name="Sanchez-Ramirez S."/>
            <person name="Szollosi G.J."/>
            <person name="Szarkandi J.G."/>
            <person name="Papp V."/>
            <person name="Albert L."/>
            <person name="Andreopoulos W."/>
            <person name="Angelini C."/>
            <person name="Antonin V."/>
            <person name="Barry K.W."/>
            <person name="Bougher N.L."/>
            <person name="Buchanan P."/>
            <person name="Buyck B."/>
            <person name="Bense V."/>
            <person name="Catcheside P."/>
            <person name="Chovatia M."/>
            <person name="Cooper J."/>
            <person name="Damon W."/>
            <person name="Desjardin D."/>
            <person name="Finy P."/>
            <person name="Geml J."/>
            <person name="Haridas S."/>
            <person name="Hughes K."/>
            <person name="Justo A."/>
            <person name="Karasinski D."/>
            <person name="Kautmanova I."/>
            <person name="Kiss B."/>
            <person name="Kocsube S."/>
            <person name="Kotiranta H."/>
            <person name="LaButti K.M."/>
            <person name="Lechner B.E."/>
            <person name="Liimatainen K."/>
            <person name="Lipzen A."/>
            <person name="Lukacs Z."/>
            <person name="Mihaltcheva S."/>
            <person name="Morgado L.N."/>
            <person name="Niskanen T."/>
            <person name="Noordeloos M.E."/>
            <person name="Ohm R.A."/>
            <person name="Ortiz-Santana B."/>
            <person name="Ovrebo C."/>
            <person name="Racz N."/>
            <person name="Riley R."/>
            <person name="Savchenko A."/>
            <person name="Shiryaev A."/>
            <person name="Soop K."/>
            <person name="Spirin V."/>
            <person name="Szebenyi C."/>
            <person name="Tomsovsky M."/>
            <person name="Tulloss R.E."/>
            <person name="Uehling J."/>
            <person name="Grigoriev I.V."/>
            <person name="Vagvolgyi C."/>
            <person name="Papp T."/>
            <person name="Martin F.M."/>
            <person name="Miettinen O."/>
            <person name="Hibbett D.S."/>
            <person name="Nagy L.G."/>
        </authorList>
    </citation>
    <scope>NUCLEOTIDE SEQUENCE [LARGE SCALE GENOMIC DNA]</scope>
    <source>
        <strain evidence="2 3">OMC1185</strain>
    </source>
</reference>
<evidence type="ECO:0000313" key="2">
    <source>
        <dbReference type="EMBL" id="TFK45697.1"/>
    </source>
</evidence>
<protein>
    <submittedName>
        <fullName evidence="2">Uncharacterized protein</fullName>
    </submittedName>
</protein>
<feature type="region of interest" description="Disordered" evidence="1">
    <location>
        <begin position="224"/>
        <end position="258"/>
    </location>
</feature>
<keyword evidence="3" id="KW-1185">Reference proteome</keyword>
<gene>
    <name evidence="2" type="ORF">OE88DRAFT_1668969</name>
</gene>
<organism evidence="2 3">
    <name type="scientific">Heliocybe sulcata</name>
    <dbReference type="NCBI Taxonomy" id="5364"/>
    <lineage>
        <taxon>Eukaryota</taxon>
        <taxon>Fungi</taxon>
        <taxon>Dikarya</taxon>
        <taxon>Basidiomycota</taxon>
        <taxon>Agaricomycotina</taxon>
        <taxon>Agaricomycetes</taxon>
        <taxon>Gloeophyllales</taxon>
        <taxon>Gloeophyllaceae</taxon>
        <taxon>Heliocybe</taxon>
    </lineage>
</organism>
<feature type="compositionally biased region" description="Polar residues" evidence="1">
    <location>
        <begin position="224"/>
        <end position="235"/>
    </location>
</feature>
<accession>A0A5C3MLE1</accession>
<evidence type="ECO:0000313" key="3">
    <source>
        <dbReference type="Proteomes" id="UP000305948"/>
    </source>
</evidence>
<proteinExistence type="predicted"/>